<proteinExistence type="predicted"/>
<evidence type="ECO:0000313" key="3">
    <source>
        <dbReference type="EMBL" id="CAD7259950.1"/>
    </source>
</evidence>
<dbReference type="EMBL" id="OC001455">
    <property type="protein sequence ID" value="CAD7259950.1"/>
    <property type="molecule type" value="Genomic_DNA"/>
</dbReference>
<dbReference type="Gene3D" id="2.60.40.10">
    <property type="entry name" value="Immunoglobulins"/>
    <property type="match status" value="1"/>
</dbReference>
<dbReference type="InterPro" id="IPR037448">
    <property type="entry name" value="Zig-8"/>
</dbReference>
<accession>A0A7R9AU41</accession>
<feature type="compositionally biased region" description="Basic and acidic residues" evidence="1">
    <location>
        <begin position="157"/>
        <end position="175"/>
    </location>
</feature>
<dbReference type="GO" id="GO:0050808">
    <property type="term" value="P:synapse organization"/>
    <property type="evidence" value="ECO:0007669"/>
    <property type="project" value="TreeGrafter"/>
</dbReference>
<name>A0A7R9AU41_TIMSH</name>
<dbReference type="PROSITE" id="PS50835">
    <property type="entry name" value="IG_LIKE"/>
    <property type="match status" value="1"/>
</dbReference>
<reference evidence="3" key="1">
    <citation type="submission" date="2020-11" db="EMBL/GenBank/DDBJ databases">
        <authorList>
            <person name="Tran Van P."/>
        </authorList>
    </citation>
    <scope>NUCLEOTIDE SEQUENCE</scope>
</reference>
<evidence type="ECO:0000259" key="2">
    <source>
        <dbReference type="PROSITE" id="PS50835"/>
    </source>
</evidence>
<dbReference type="AlphaFoldDB" id="A0A7R9AU41"/>
<evidence type="ECO:0000256" key="1">
    <source>
        <dbReference type="SAM" id="MobiDB-lite"/>
    </source>
</evidence>
<dbReference type="InterPro" id="IPR013783">
    <property type="entry name" value="Ig-like_fold"/>
</dbReference>
<protein>
    <recommendedName>
        <fullName evidence="2">Ig-like domain-containing protein</fullName>
    </recommendedName>
</protein>
<feature type="region of interest" description="Disordered" evidence="1">
    <location>
        <begin position="147"/>
        <end position="176"/>
    </location>
</feature>
<sequence>MLDQAAKEAARLPQEASLGVVFLNLKGYFRRGVLRTWYEHLVSTPAQNKLRSIRDAPEVLIVDDQGQPIYEKFYEEDSTIQLDCIVRHVSMTSSVVNWLHEYNQLNYDTTRGGIRSVSMTSSVVNWPHEYNKLNYDTTRGGIRHVSPFPLIPQSSEKATDYLPDKEGDRENKERNSLTTSSEAVCLLRDLQRMRTDLKCSVLRFYWFSHAEDYQAERTNVKTDLTEEGANSSLSVARVTKQDTGNYTCSISSTEFAVVYVHVLQGESLAELHHGNQGCLTWLSPASLIQSVAVDGATLPESLGILDTPRTSYVSTAMERSWNISCENHNGEKLEHLV</sequence>
<dbReference type="InterPro" id="IPR036179">
    <property type="entry name" value="Ig-like_dom_sf"/>
</dbReference>
<dbReference type="SUPFAM" id="SSF48726">
    <property type="entry name" value="Immunoglobulin"/>
    <property type="match status" value="1"/>
</dbReference>
<feature type="domain" description="Ig-like" evidence="2">
    <location>
        <begin position="152"/>
        <end position="258"/>
    </location>
</feature>
<dbReference type="PANTHER" id="PTHR23279">
    <property type="entry name" value="DEFECTIVE PROBOSCIS EXTENSION RESPONSE DPR -RELATED"/>
    <property type="match status" value="1"/>
</dbReference>
<organism evidence="3">
    <name type="scientific">Timema shepardi</name>
    <name type="common">Walking stick</name>
    <dbReference type="NCBI Taxonomy" id="629360"/>
    <lineage>
        <taxon>Eukaryota</taxon>
        <taxon>Metazoa</taxon>
        <taxon>Ecdysozoa</taxon>
        <taxon>Arthropoda</taxon>
        <taxon>Hexapoda</taxon>
        <taxon>Insecta</taxon>
        <taxon>Pterygota</taxon>
        <taxon>Neoptera</taxon>
        <taxon>Polyneoptera</taxon>
        <taxon>Phasmatodea</taxon>
        <taxon>Timematodea</taxon>
        <taxon>Timematoidea</taxon>
        <taxon>Timematidae</taxon>
        <taxon>Timema</taxon>
    </lineage>
</organism>
<dbReference type="CDD" id="cd00096">
    <property type="entry name" value="Ig"/>
    <property type="match status" value="1"/>
</dbReference>
<dbReference type="InterPro" id="IPR007110">
    <property type="entry name" value="Ig-like_dom"/>
</dbReference>
<gene>
    <name evidence="3" type="ORF">TSIB3V08_LOCUS4143</name>
</gene>
<dbReference type="GO" id="GO:0032589">
    <property type="term" value="C:neuron projection membrane"/>
    <property type="evidence" value="ECO:0007669"/>
    <property type="project" value="TreeGrafter"/>
</dbReference>
<dbReference type="PANTHER" id="PTHR23279:SF12">
    <property type="entry name" value="DEFECTIVE PROBOSCIS EXTENSION RESPONSE 14, ISOFORM A-RELATED"/>
    <property type="match status" value="1"/>
</dbReference>